<dbReference type="STRING" id="554343.AS194_12045"/>
<accession>A0A0T6DNB3</accession>
<protein>
    <recommendedName>
        <fullName evidence="1">Beta-lactamase hydrolase-like protein phosphatase-like domain-containing protein</fullName>
    </recommendedName>
</protein>
<dbReference type="SUPFAM" id="SSF52799">
    <property type="entry name" value="(Phosphotyrosine protein) phosphatases II"/>
    <property type="match status" value="1"/>
</dbReference>
<organism evidence="2 3">
    <name type="scientific">Psychrobacter piscatorii</name>
    <dbReference type="NCBI Taxonomy" id="554343"/>
    <lineage>
        <taxon>Bacteria</taxon>
        <taxon>Pseudomonadati</taxon>
        <taxon>Pseudomonadota</taxon>
        <taxon>Gammaproteobacteria</taxon>
        <taxon>Moraxellales</taxon>
        <taxon>Moraxellaceae</taxon>
        <taxon>Psychrobacter</taxon>
    </lineage>
</organism>
<dbReference type="AlphaFoldDB" id="A0A0T6DNB3"/>
<name>A0A0T6DNB3_9GAMM</name>
<dbReference type="EMBL" id="LNDJ01000111">
    <property type="protein sequence ID" value="KRU21481.1"/>
    <property type="molecule type" value="Genomic_DNA"/>
</dbReference>
<evidence type="ECO:0000259" key="1">
    <source>
        <dbReference type="Pfam" id="PF04273"/>
    </source>
</evidence>
<gene>
    <name evidence="2" type="ORF">AS194_12045</name>
</gene>
<evidence type="ECO:0000313" key="2">
    <source>
        <dbReference type="EMBL" id="KRU21481.1"/>
    </source>
</evidence>
<comment type="caution">
    <text evidence="2">The sequence shown here is derived from an EMBL/GenBank/DDBJ whole genome shotgun (WGS) entry which is preliminary data.</text>
</comment>
<sequence>MTDDLTIYKQIYPSQCIKIAELGYRSVLNIRPDAEIETQPNSCDLATATKEANLTYHHLPFDDERLSMLTVEQFAEFYHAMPKPILMFCGTGARAKLLYQSALMQGLL</sequence>
<reference evidence="2 3" key="1">
    <citation type="submission" date="2015-11" db="EMBL/GenBank/DDBJ databases">
        <title>Permanent draft genome of Psychrobacter piscatorii LQ58.</title>
        <authorList>
            <person name="Zhou M."/>
            <person name="Dong B."/>
            <person name="Liu Q."/>
        </authorList>
    </citation>
    <scope>NUCLEOTIDE SEQUENCE [LARGE SCALE GENOMIC DNA]</scope>
    <source>
        <strain evidence="2 3">LQ58</strain>
    </source>
</reference>
<feature type="domain" description="Beta-lactamase hydrolase-like protein phosphatase-like" evidence="1">
    <location>
        <begin position="1"/>
        <end position="99"/>
    </location>
</feature>
<dbReference type="Gene3D" id="3.90.190.10">
    <property type="entry name" value="Protein tyrosine phosphatase superfamily"/>
    <property type="match status" value="1"/>
</dbReference>
<dbReference type="InterPro" id="IPR005939">
    <property type="entry name" value="BLH_phosphatase-like"/>
</dbReference>
<evidence type="ECO:0000313" key="3">
    <source>
        <dbReference type="Proteomes" id="UP000051202"/>
    </source>
</evidence>
<dbReference type="InterPro" id="IPR029021">
    <property type="entry name" value="Prot-tyrosine_phosphatase-like"/>
</dbReference>
<dbReference type="Pfam" id="PF04273">
    <property type="entry name" value="BLH_phosphatase"/>
    <property type="match status" value="1"/>
</dbReference>
<dbReference type="Proteomes" id="UP000051202">
    <property type="component" value="Unassembled WGS sequence"/>
</dbReference>
<dbReference type="RefSeq" id="WP_058025715.1">
    <property type="nucleotide sequence ID" value="NZ_LNDJ01000111.1"/>
</dbReference>
<proteinExistence type="predicted"/>
<keyword evidence="3" id="KW-1185">Reference proteome</keyword>
<dbReference type="GO" id="GO:0016787">
    <property type="term" value="F:hydrolase activity"/>
    <property type="evidence" value="ECO:0007669"/>
    <property type="project" value="InterPro"/>
</dbReference>